<feature type="region of interest" description="Disordered" evidence="1">
    <location>
        <begin position="190"/>
        <end position="275"/>
    </location>
</feature>
<proteinExistence type="predicted"/>
<dbReference type="EMBL" id="JANAWD010000034">
    <property type="protein sequence ID" value="KAJ3490051.1"/>
    <property type="molecule type" value="Genomic_DNA"/>
</dbReference>
<feature type="compositionally biased region" description="Basic residues" evidence="1">
    <location>
        <begin position="620"/>
        <end position="638"/>
    </location>
</feature>
<name>A0AAD5YML3_9APHY</name>
<dbReference type="PANTHER" id="PTHR21456:SF1">
    <property type="entry name" value="C2 NT-TYPE DOMAIN-CONTAINING PROTEIN"/>
    <property type="match status" value="1"/>
</dbReference>
<evidence type="ECO:0000259" key="2">
    <source>
        <dbReference type="PROSITE" id="PS51840"/>
    </source>
</evidence>
<dbReference type="Proteomes" id="UP001212997">
    <property type="component" value="Unassembled WGS sequence"/>
</dbReference>
<feature type="region of interest" description="Disordered" evidence="1">
    <location>
        <begin position="1"/>
        <end position="46"/>
    </location>
</feature>
<feature type="domain" description="C2 NT-type" evidence="2">
    <location>
        <begin position="57"/>
        <end position="396"/>
    </location>
</feature>
<evidence type="ECO:0000313" key="3">
    <source>
        <dbReference type="EMBL" id="KAJ3490051.1"/>
    </source>
</evidence>
<dbReference type="InterPro" id="IPR019448">
    <property type="entry name" value="NT-C2"/>
</dbReference>
<feature type="compositionally biased region" description="Low complexity" evidence="1">
    <location>
        <begin position="560"/>
        <end position="585"/>
    </location>
</feature>
<keyword evidence="4" id="KW-1185">Reference proteome</keyword>
<reference evidence="3" key="1">
    <citation type="submission" date="2022-07" db="EMBL/GenBank/DDBJ databases">
        <title>Genome Sequence of Physisporinus lineatus.</title>
        <authorList>
            <person name="Buettner E."/>
        </authorList>
    </citation>
    <scope>NUCLEOTIDE SEQUENCE</scope>
    <source>
        <strain evidence="3">VT162</strain>
    </source>
</reference>
<feature type="region of interest" description="Disordered" evidence="1">
    <location>
        <begin position="554"/>
        <end position="700"/>
    </location>
</feature>
<dbReference type="Pfam" id="PF10358">
    <property type="entry name" value="NT-C2"/>
    <property type="match status" value="1"/>
</dbReference>
<feature type="region of interest" description="Disordered" evidence="1">
    <location>
        <begin position="130"/>
        <end position="163"/>
    </location>
</feature>
<dbReference type="PROSITE" id="PS51840">
    <property type="entry name" value="C2_NT"/>
    <property type="match status" value="1"/>
</dbReference>
<feature type="compositionally biased region" description="Pro residues" evidence="1">
    <location>
        <begin position="261"/>
        <end position="272"/>
    </location>
</feature>
<dbReference type="InterPro" id="IPR039931">
    <property type="entry name" value="EEIG1/2-like"/>
</dbReference>
<protein>
    <recommendedName>
        <fullName evidence="2">C2 NT-type domain-containing protein</fullName>
    </recommendedName>
</protein>
<comment type="caution">
    <text evidence="3">The sequence shown here is derived from an EMBL/GenBank/DDBJ whole genome shotgun (WGS) entry which is preliminary data.</text>
</comment>
<gene>
    <name evidence="3" type="ORF">NLI96_g1721</name>
</gene>
<dbReference type="AlphaFoldDB" id="A0AAD5YML3"/>
<feature type="compositionally biased region" description="Low complexity" evidence="1">
    <location>
        <begin position="7"/>
        <end position="46"/>
    </location>
</feature>
<organism evidence="3 4">
    <name type="scientific">Meripilus lineatus</name>
    <dbReference type="NCBI Taxonomy" id="2056292"/>
    <lineage>
        <taxon>Eukaryota</taxon>
        <taxon>Fungi</taxon>
        <taxon>Dikarya</taxon>
        <taxon>Basidiomycota</taxon>
        <taxon>Agaricomycotina</taxon>
        <taxon>Agaricomycetes</taxon>
        <taxon>Polyporales</taxon>
        <taxon>Meripilaceae</taxon>
        <taxon>Meripilus</taxon>
    </lineage>
</organism>
<evidence type="ECO:0000256" key="1">
    <source>
        <dbReference type="SAM" id="MobiDB-lite"/>
    </source>
</evidence>
<feature type="compositionally biased region" description="Low complexity" evidence="1">
    <location>
        <begin position="639"/>
        <end position="648"/>
    </location>
</feature>
<sequence>MKKQLASSSSPPSSMPTTPLDTRTPSSLSVPTTSSPGSSPVSTPITTTAQHGFRSQLGNLIPKHALFQVHLHIDQLSNVPLVKGEFGVRWKFKNVQSGSSLLSKMKGAGLTPGASSSSVSGGLKSARSSSFNLSLHSKKPDSTRGRQSNSSTTASSSAKGKARAHEIGLGIGVGPHIEVTFHDDTNDRVSGYQVPFFNGGDEDQDQEELDDNDPDIIDDAPRTSYESEDLPTATHSTWRRPRHSDDSTGPYGRYLTSSPPLDTPTPLPPPVSAAPTVTKASFAQHPQLSSVAQSEARGMTDWAKLQSYNVQWQHKLNLVVQMDVHRETNDLLPNELKLVVMQRVVQGDPDAPNQPRLGAVYLNLAEYAGAGPVTRRYLLRESKTNATLKLTIELEHIGGTKNFIPPPLKKGEILAEVSGLLSNNDLLRTRLARNLDLYTRSGSATPLASLAFNSPLESSLSLAHRASKKDLSHSHSYSHDQENVPWSKENGQVDFHTLANVTGLHTTENLIESLFNPIPIDSQEISSPFAVYNPEQARARYLKLREQDGALGGNVDMVRSASGRSTSLSHSTMSSSISTSTSAGSDGSGSGSGGAGMADIEDGLDRDSGSEESLFTRSSSHGHGRSSRGRGGKARSHASHASNASNGSGSSGSGGHAGNVSNASGKEKEKGGWWRKIRSRPGTPVSGRFQGGPAVPALEA</sequence>
<feature type="compositionally biased region" description="Acidic residues" evidence="1">
    <location>
        <begin position="200"/>
        <end position="218"/>
    </location>
</feature>
<dbReference type="PANTHER" id="PTHR21456">
    <property type="entry name" value="FAMILY WITH SEQUENCE SIMILARITY 102"/>
    <property type="match status" value="1"/>
</dbReference>
<accession>A0AAD5YML3</accession>
<feature type="compositionally biased region" description="Low complexity" evidence="1">
    <location>
        <begin position="148"/>
        <end position="158"/>
    </location>
</feature>
<feature type="compositionally biased region" description="Gly residues" evidence="1">
    <location>
        <begin position="586"/>
        <end position="596"/>
    </location>
</feature>
<evidence type="ECO:0000313" key="4">
    <source>
        <dbReference type="Proteomes" id="UP001212997"/>
    </source>
</evidence>